<feature type="domain" description="Matrin-type" evidence="7">
    <location>
        <begin position="86"/>
        <end position="116"/>
    </location>
</feature>
<dbReference type="InterPro" id="IPR000690">
    <property type="entry name" value="Matrin/U1-C_Znf_C2H2"/>
</dbReference>
<evidence type="ECO:0000259" key="7">
    <source>
        <dbReference type="PROSITE" id="PS50171"/>
    </source>
</evidence>
<dbReference type="PROSITE" id="PS50171">
    <property type="entry name" value="ZF_MATRIN"/>
    <property type="match status" value="1"/>
</dbReference>
<dbReference type="InterPro" id="IPR003604">
    <property type="entry name" value="Matrin/U1-like-C_Znf_C2H2"/>
</dbReference>
<dbReference type="PANTHER" id="PTHR45986:SF1">
    <property type="entry name" value="ZINC FINGER MATRIN-TYPE PROTEIN 2"/>
    <property type="match status" value="1"/>
</dbReference>
<evidence type="ECO:0000256" key="3">
    <source>
        <dbReference type="ARBA" id="ARBA00022771"/>
    </source>
</evidence>
<dbReference type="SUPFAM" id="SSF57667">
    <property type="entry name" value="beta-beta-alpha zinc fingers"/>
    <property type="match status" value="1"/>
</dbReference>
<evidence type="ECO:0000256" key="4">
    <source>
        <dbReference type="ARBA" id="ARBA00022833"/>
    </source>
</evidence>
<evidence type="ECO:0000313" key="9">
    <source>
        <dbReference type="EMBL" id="CAE0666033.1"/>
    </source>
</evidence>
<dbReference type="GO" id="GO:0003676">
    <property type="term" value="F:nucleic acid binding"/>
    <property type="evidence" value="ECO:0007669"/>
    <property type="project" value="InterPro"/>
</dbReference>
<dbReference type="FunFam" id="3.30.160.60:FF:002461">
    <property type="entry name" value="Zinc finger matrin-type protein 2"/>
    <property type="match status" value="1"/>
</dbReference>
<sequence>MSEKQEMVDNVGRRKWDLAVYEKKQKERLEQEEKEILGGAEAERRLLLPVKRDPLKRRTTTVDLAKNLNKRQLVSSTGDLAEQGGYYCDVCECLLKDSSTYLSHINGRRHQRRLGMSMKAERATLTEVRDRLEYHKRKRDEGEDQIRSVEARLAKYDAELKKKKRKKKKKDKEAKAAAEEEDEELTEEQKQMKAMGMNFSFGGSKKNN</sequence>
<feature type="compositionally biased region" description="Basic residues" evidence="6">
    <location>
        <begin position="161"/>
        <end position="170"/>
    </location>
</feature>
<dbReference type="EMBL" id="HBIV01024590">
    <property type="protein sequence ID" value="CAE0666033.1"/>
    <property type="molecule type" value="Transcribed_RNA"/>
</dbReference>
<dbReference type="PANTHER" id="PTHR45986">
    <property type="entry name" value="ZINC FINGER MATRIN-TYPE PROTEIN 2"/>
    <property type="match status" value="1"/>
</dbReference>
<keyword evidence="4" id="KW-0862">Zinc</keyword>
<keyword evidence="2" id="KW-0479">Metal-binding</keyword>
<evidence type="ECO:0000256" key="6">
    <source>
        <dbReference type="SAM" id="MobiDB-lite"/>
    </source>
</evidence>
<dbReference type="AlphaFoldDB" id="A0A6V3N5E4"/>
<dbReference type="EMBL" id="HBIV01024588">
    <property type="protein sequence ID" value="CAE0666032.1"/>
    <property type="molecule type" value="Transcribed_RNA"/>
</dbReference>
<keyword evidence="3" id="KW-0863">Zinc-finger</keyword>
<protein>
    <recommendedName>
        <fullName evidence="7">Matrin-type domain-containing protein</fullName>
    </recommendedName>
</protein>
<name>A0A6V3N5E4_9EUKA</name>
<gene>
    <name evidence="8" type="ORF">LGLO00237_LOCUS17639</name>
    <name evidence="9" type="ORF">LGLO00237_LOCUS17640</name>
</gene>
<dbReference type="GO" id="GO:0000398">
    <property type="term" value="P:mRNA splicing, via spliceosome"/>
    <property type="evidence" value="ECO:0007669"/>
    <property type="project" value="InterPro"/>
</dbReference>
<dbReference type="InterPro" id="IPR036236">
    <property type="entry name" value="Znf_C2H2_sf"/>
</dbReference>
<dbReference type="InterPro" id="IPR013087">
    <property type="entry name" value="Znf_C2H2_type"/>
</dbReference>
<evidence type="ECO:0000256" key="5">
    <source>
        <dbReference type="ARBA" id="ARBA00023242"/>
    </source>
</evidence>
<dbReference type="GO" id="GO:0046540">
    <property type="term" value="C:U4/U6 x U5 tri-snRNP complex"/>
    <property type="evidence" value="ECO:0007669"/>
    <property type="project" value="TreeGrafter"/>
</dbReference>
<comment type="subcellular location">
    <subcellularLocation>
        <location evidence="1">Nucleus</location>
    </subcellularLocation>
</comment>
<keyword evidence="5" id="KW-0539">Nucleus</keyword>
<evidence type="ECO:0000256" key="1">
    <source>
        <dbReference type="ARBA" id="ARBA00004123"/>
    </source>
</evidence>
<proteinExistence type="predicted"/>
<dbReference type="GO" id="GO:0008270">
    <property type="term" value="F:zinc ion binding"/>
    <property type="evidence" value="ECO:0007669"/>
    <property type="project" value="UniProtKB-KW"/>
</dbReference>
<organism evidence="8">
    <name type="scientific">Lotharella globosa</name>
    <dbReference type="NCBI Taxonomy" id="91324"/>
    <lineage>
        <taxon>Eukaryota</taxon>
        <taxon>Sar</taxon>
        <taxon>Rhizaria</taxon>
        <taxon>Cercozoa</taxon>
        <taxon>Chlorarachniophyceae</taxon>
        <taxon>Lotharella</taxon>
    </lineage>
</organism>
<dbReference type="Pfam" id="PF12874">
    <property type="entry name" value="zf-met"/>
    <property type="match status" value="1"/>
</dbReference>
<dbReference type="InterPro" id="IPR040107">
    <property type="entry name" value="Snu23"/>
</dbReference>
<accession>A0A6V3N5E4</accession>
<evidence type="ECO:0000313" key="8">
    <source>
        <dbReference type="EMBL" id="CAE0666032.1"/>
    </source>
</evidence>
<dbReference type="SMART" id="SM00451">
    <property type="entry name" value="ZnF_U1"/>
    <property type="match status" value="1"/>
</dbReference>
<dbReference type="Gene3D" id="3.30.160.60">
    <property type="entry name" value="Classic Zinc Finger"/>
    <property type="match status" value="1"/>
</dbReference>
<reference evidence="8" key="1">
    <citation type="submission" date="2021-01" db="EMBL/GenBank/DDBJ databases">
        <authorList>
            <person name="Corre E."/>
            <person name="Pelletier E."/>
            <person name="Niang G."/>
            <person name="Scheremetjew M."/>
            <person name="Finn R."/>
            <person name="Kale V."/>
            <person name="Holt S."/>
            <person name="Cochrane G."/>
            <person name="Meng A."/>
            <person name="Brown T."/>
            <person name="Cohen L."/>
        </authorList>
    </citation>
    <scope>NUCLEOTIDE SEQUENCE</scope>
    <source>
        <strain evidence="8">CCCM811</strain>
    </source>
</reference>
<feature type="region of interest" description="Disordered" evidence="6">
    <location>
        <begin position="161"/>
        <end position="208"/>
    </location>
</feature>
<dbReference type="GO" id="GO:0005681">
    <property type="term" value="C:spliceosomal complex"/>
    <property type="evidence" value="ECO:0007669"/>
    <property type="project" value="InterPro"/>
</dbReference>
<evidence type="ECO:0000256" key="2">
    <source>
        <dbReference type="ARBA" id="ARBA00022723"/>
    </source>
</evidence>